<reference evidence="1" key="1">
    <citation type="submission" date="2018-07" db="EMBL/GenBank/DDBJ databases">
        <authorList>
            <consortium name="Genoscope - CEA"/>
            <person name="William W."/>
        </authorList>
    </citation>
    <scope>NUCLEOTIDE SEQUENCE</scope>
    <source>
        <strain evidence="1">IK1</strain>
    </source>
</reference>
<proteinExistence type="predicted"/>
<dbReference type="AlphaFoldDB" id="A0A653A260"/>
<gene>
    <name evidence="1" type="ORF">TRIP_B200234</name>
</gene>
<protein>
    <submittedName>
        <fullName evidence="1">Uncharacterized protein</fullName>
    </submittedName>
</protein>
<evidence type="ECO:0000313" key="1">
    <source>
        <dbReference type="EMBL" id="VBB42094.1"/>
    </source>
</evidence>
<sequence>MIEQVDILRKDFSTALPCIAQKLSAIGTVLRNHDRIDFDAEDIEALGAMVFEEADDLKIIARALYGD</sequence>
<organism evidence="1">
    <name type="scientific">Uncultured Desulfatiglans sp</name>
    <dbReference type="NCBI Taxonomy" id="1748965"/>
    <lineage>
        <taxon>Bacteria</taxon>
        <taxon>Pseudomonadati</taxon>
        <taxon>Thermodesulfobacteriota</taxon>
        <taxon>Desulfobacteria</taxon>
        <taxon>Desulfatiglandales</taxon>
        <taxon>Desulfatiglandaceae</taxon>
        <taxon>Desulfatiglans</taxon>
        <taxon>environmental samples</taxon>
    </lineage>
</organism>
<dbReference type="EMBL" id="UPXX01000013">
    <property type="protein sequence ID" value="VBB42094.1"/>
    <property type="molecule type" value="Genomic_DNA"/>
</dbReference>
<accession>A0A653A260</accession>
<name>A0A653A260_UNCDX</name>